<protein>
    <submittedName>
        <fullName evidence="1">Uncharacterized protein</fullName>
    </submittedName>
</protein>
<comment type="caution">
    <text evidence="1">The sequence shown here is derived from an EMBL/GenBank/DDBJ whole genome shotgun (WGS) entry which is preliminary data.</text>
</comment>
<sequence>MVRDTKSTGERGLGSFADFFVSLRFYMLCCFHDVGMLVLRAKENAGQLSLLIFRYTCTASKRECGPGMPVLRAKENAGLVSLLFFSCVVAETGLHHA</sequence>
<proteinExistence type="predicted"/>
<dbReference type="Proteomes" id="UP001206925">
    <property type="component" value="Unassembled WGS sequence"/>
</dbReference>
<name>A0AAD5GMW2_AMBAR</name>
<reference evidence="1" key="1">
    <citation type="submission" date="2022-06" db="EMBL/GenBank/DDBJ databases">
        <title>Uncovering the hologenomic basis of an extraordinary plant invasion.</title>
        <authorList>
            <person name="Bieker V.C."/>
            <person name="Martin M.D."/>
            <person name="Gilbert T."/>
            <person name="Hodgins K."/>
            <person name="Battlay P."/>
            <person name="Petersen B."/>
            <person name="Wilson J."/>
        </authorList>
    </citation>
    <scope>NUCLEOTIDE SEQUENCE</scope>
    <source>
        <strain evidence="1">AA19_3_7</strain>
        <tissue evidence="1">Leaf</tissue>
    </source>
</reference>
<dbReference type="AlphaFoldDB" id="A0AAD5GMW2"/>
<evidence type="ECO:0000313" key="2">
    <source>
        <dbReference type="Proteomes" id="UP001206925"/>
    </source>
</evidence>
<keyword evidence="2" id="KW-1185">Reference proteome</keyword>
<dbReference type="EMBL" id="JAMZMK010006482">
    <property type="protein sequence ID" value="KAI7748705.1"/>
    <property type="molecule type" value="Genomic_DNA"/>
</dbReference>
<accession>A0AAD5GMW2</accession>
<gene>
    <name evidence="1" type="ORF">M8C21_004762</name>
</gene>
<evidence type="ECO:0000313" key="1">
    <source>
        <dbReference type="EMBL" id="KAI7748705.1"/>
    </source>
</evidence>
<organism evidence="1 2">
    <name type="scientific">Ambrosia artemisiifolia</name>
    <name type="common">Common ragweed</name>
    <dbReference type="NCBI Taxonomy" id="4212"/>
    <lineage>
        <taxon>Eukaryota</taxon>
        <taxon>Viridiplantae</taxon>
        <taxon>Streptophyta</taxon>
        <taxon>Embryophyta</taxon>
        <taxon>Tracheophyta</taxon>
        <taxon>Spermatophyta</taxon>
        <taxon>Magnoliopsida</taxon>
        <taxon>eudicotyledons</taxon>
        <taxon>Gunneridae</taxon>
        <taxon>Pentapetalae</taxon>
        <taxon>asterids</taxon>
        <taxon>campanulids</taxon>
        <taxon>Asterales</taxon>
        <taxon>Asteraceae</taxon>
        <taxon>Asteroideae</taxon>
        <taxon>Heliantheae alliance</taxon>
        <taxon>Heliantheae</taxon>
        <taxon>Ambrosia</taxon>
    </lineage>
</organism>